<comment type="caution">
    <text evidence="1">The sequence shown here is derived from an EMBL/GenBank/DDBJ whole genome shotgun (WGS) entry which is preliminary data.</text>
</comment>
<gene>
    <name evidence="1" type="ORF">OIU85_018987</name>
</gene>
<reference evidence="1" key="2">
    <citation type="journal article" date="2023" name="Int. J. Mol. Sci.">
        <title>De Novo Assembly and Annotation of 11 Diverse Shrub Willow (Salix) Genomes Reveals Novel Gene Organization in Sex-Linked Regions.</title>
        <authorList>
            <person name="Hyden B."/>
            <person name="Feng K."/>
            <person name="Yates T.B."/>
            <person name="Jawdy S."/>
            <person name="Cereghino C."/>
            <person name="Smart L.B."/>
            <person name="Muchero W."/>
        </authorList>
    </citation>
    <scope>NUCLEOTIDE SEQUENCE [LARGE SCALE GENOMIC DNA]</scope>
    <source>
        <tissue evidence="1">Shoot tip</tissue>
    </source>
</reference>
<dbReference type="AlphaFoldDB" id="A0A9Q0ZJQ9"/>
<reference evidence="1" key="1">
    <citation type="submission" date="2022-11" db="EMBL/GenBank/DDBJ databases">
        <authorList>
            <person name="Hyden B.L."/>
            <person name="Feng K."/>
            <person name="Yates T."/>
            <person name="Jawdy S."/>
            <person name="Smart L.B."/>
            <person name="Muchero W."/>
        </authorList>
    </citation>
    <scope>NUCLEOTIDE SEQUENCE</scope>
    <source>
        <tissue evidence="1">Shoot tip</tissue>
    </source>
</reference>
<dbReference type="Proteomes" id="UP001151529">
    <property type="component" value="Chromosome 5"/>
</dbReference>
<protein>
    <submittedName>
        <fullName evidence="1">Uncharacterized protein</fullName>
    </submittedName>
</protein>
<dbReference type="EMBL" id="JAPFFL010000003">
    <property type="protein sequence ID" value="KAJ6736872.1"/>
    <property type="molecule type" value="Genomic_DNA"/>
</dbReference>
<proteinExistence type="predicted"/>
<accession>A0A9Q0ZJQ9</accession>
<evidence type="ECO:0000313" key="1">
    <source>
        <dbReference type="EMBL" id="KAJ6736872.1"/>
    </source>
</evidence>
<sequence>MDITLKTCHPWFSATLVFLSSTKYQLLEIQTAMKHPKVHRMKNTDLPGKSGGAELRGRFGAVQAAGENTAMEWWGMHGGSGLYSKRWSNFCNTEVTGVYLRTRPGVGRSESFFSSSSPWLQPLASSSPS</sequence>
<name>A0A9Q0ZJQ9_SALVM</name>
<keyword evidence="2" id="KW-1185">Reference proteome</keyword>
<evidence type="ECO:0000313" key="2">
    <source>
        <dbReference type="Proteomes" id="UP001151529"/>
    </source>
</evidence>
<organism evidence="1 2">
    <name type="scientific">Salix viminalis</name>
    <name type="common">Common osier</name>
    <name type="synonym">Basket willow</name>
    <dbReference type="NCBI Taxonomy" id="40686"/>
    <lineage>
        <taxon>Eukaryota</taxon>
        <taxon>Viridiplantae</taxon>
        <taxon>Streptophyta</taxon>
        <taxon>Embryophyta</taxon>
        <taxon>Tracheophyta</taxon>
        <taxon>Spermatophyta</taxon>
        <taxon>Magnoliopsida</taxon>
        <taxon>eudicotyledons</taxon>
        <taxon>Gunneridae</taxon>
        <taxon>Pentapetalae</taxon>
        <taxon>rosids</taxon>
        <taxon>fabids</taxon>
        <taxon>Malpighiales</taxon>
        <taxon>Salicaceae</taxon>
        <taxon>Saliceae</taxon>
        <taxon>Salix</taxon>
    </lineage>
</organism>